<dbReference type="EMBL" id="JACHEN010000011">
    <property type="protein sequence ID" value="MBB6215981.1"/>
    <property type="molecule type" value="Genomic_DNA"/>
</dbReference>
<dbReference type="Proteomes" id="UP000579281">
    <property type="component" value="Unassembled WGS sequence"/>
</dbReference>
<keyword evidence="4" id="KW-1185">Reference proteome</keyword>
<keyword evidence="2" id="KW-0732">Signal</keyword>
<protein>
    <recommendedName>
        <fullName evidence="5">DUF5104 domain-containing protein</fullName>
    </recommendedName>
</protein>
<gene>
    <name evidence="3" type="ORF">HNQ80_002072</name>
</gene>
<evidence type="ECO:0000313" key="3">
    <source>
        <dbReference type="EMBL" id="MBB6215981.1"/>
    </source>
</evidence>
<dbReference type="AlphaFoldDB" id="A0A841KRJ5"/>
<evidence type="ECO:0000256" key="2">
    <source>
        <dbReference type="SAM" id="SignalP"/>
    </source>
</evidence>
<dbReference type="PROSITE" id="PS51257">
    <property type="entry name" value="PROKAR_LIPOPROTEIN"/>
    <property type="match status" value="1"/>
</dbReference>
<reference evidence="3 4" key="1">
    <citation type="submission" date="2020-08" db="EMBL/GenBank/DDBJ databases">
        <title>Genomic Encyclopedia of Type Strains, Phase IV (KMG-IV): sequencing the most valuable type-strain genomes for metagenomic binning, comparative biology and taxonomic classification.</title>
        <authorList>
            <person name="Goeker M."/>
        </authorList>
    </citation>
    <scope>NUCLEOTIDE SEQUENCE [LARGE SCALE GENOMIC DNA]</scope>
    <source>
        <strain evidence="3 4">DSM 103526</strain>
    </source>
</reference>
<feature type="chain" id="PRO_5038504011" description="DUF5104 domain-containing protein" evidence="2">
    <location>
        <begin position="18"/>
        <end position="232"/>
    </location>
</feature>
<proteinExistence type="predicted"/>
<feature type="region of interest" description="Disordered" evidence="1">
    <location>
        <begin position="31"/>
        <end position="50"/>
    </location>
</feature>
<dbReference type="RefSeq" id="WP_184310525.1">
    <property type="nucleotide sequence ID" value="NZ_JACHEN010000011.1"/>
</dbReference>
<name>A0A841KRJ5_9FIRM</name>
<evidence type="ECO:0000256" key="1">
    <source>
        <dbReference type="SAM" id="MobiDB-lite"/>
    </source>
</evidence>
<evidence type="ECO:0008006" key="5">
    <source>
        <dbReference type="Google" id="ProtNLM"/>
    </source>
</evidence>
<sequence length="232" mass="26283">MKKAILVLMLFSLIVFAGCKQTYDIKENALSRETQSDPAESSKAASEQSTADVLNQLANQDFSTQEENLCSADDETIVEFGKAFVNLYNGAVAEQEKVSFEKYISNKNLRKFTDKMLELTQKQELQGGNTINYGLKNEFEQAKLQHTEDNLCYLELPFQFEGSGMRCKMLITAENTSLKLVDLYFGSKDGVDTFATGHPAEREISNPDLWENEEWVKGVFDKLEDFDERFGS</sequence>
<comment type="caution">
    <text evidence="3">The sequence shown here is derived from an EMBL/GenBank/DDBJ whole genome shotgun (WGS) entry which is preliminary data.</text>
</comment>
<feature type="signal peptide" evidence="2">
    <location>
        <begin position="1"/>
        <end position="17"/>
    </location>
</feature>
<evidence type="ECO:0000313" key="4">
    <source>
        <dbReference type="Proteomes" id="UP000579281"/>
    </source>
</evidence>
<organism evidence="3 4">
    <name type="scientific">Anaerosolibacter carboniphilus</name>
    <dbReference type="NCBI Taxonomy" id="1417629"/>
    <lineage>
        <taxon>Bacteria</taxon>
        <taxon>Bacillati</taxon>
        <taxon>Bacillota</taxon>
        <taxon>Clostridia</taxon>
        <taxon>Peptostreptococcales</taxon>
        <taxon>Thermotaleaceae</taxon>
        <taxon>Anaerosolibacter</taxon>
    </lineage>
</organism>
<accession>A0A841KRJ5</accession>